<protein>
    <recommendedName>
        <fullName evidence="3">Phasin protein</fullName>
    </recommendedName>
</protein>
<dbReference type="EMBL" id="QUMO01000001">
    <property type="protein sequence ID" value="REF88825.1"/>
    <property type="molecule type" value="Genomic_DNA"/>
</dbReference>
<sequence length="135" mass="15161">MVDPTKITAELSTIRTDLPFHLADAQKQAATFFSDFNELTCKTWRSVLESQTELFRLETSQASKAFLLPKVSEKPEAALSGYLDNLHAQTEQVVNQTRQLTDIWRNYSWGLLSLCACNYRNGLGNVAPNAPADEH</sequence>
<dbReference type="RefSeq" id="WP_115834680.1">
    <property type="nucleotide sequence ID" value="NZ_CP025086.1"/>
</dbReference>
<reference evidence="1 2" key="1">
    <citation type="submission" date="2018-08" db="EMBL/GenBank/DDBJ databases">
        <title>Genomic Encyclopedia of Type Strains, Phase IV (KMG-IV): sequencing the most valuable type-strain genomes for metagenomic binning, comparative biology and taxonomic classification.</title>
        <authorList>
            <person name="Goeker M."/>
        </authorList>
    </citation>
    <scope>NUCLEOTIDE SEQUENCE [LARGE SCALE GENOMIC DNA]</scope>
    <source>
        <strain evidence="1 2">BW863</strain>
    </source>
</reference>
<keyword evidence="2" id="KW-1185">Reference proteome</keyword>
<dbReference type="Proteomes" id="UP000256900">
    <property type="component" value="Unassembled WGS sequence"/>
</dbReference>
<evidence type="ECO:0000313" key="2">
    <source>
        <dbReference type="Proteomes" id="UP000256900"/>
    </source>
</evidence>
<evidence type="ECO:0008006" key="3">
    <source>
        <dbReference type="Google" id="ProtNLM"/>
    </source>
</evidence>
<comment type="caution">
    <text evidence="1">The sequence shown here is derived from an EMBL/GenBank/DDBJ whole genome shotgun (WGS) entry which is preliminary data.</text>
</comment>
<evidence type="ECO:0000313" key="1">
    <source>
        <dbReference type="EMBL" id="REF88825.1"/>
    </source>
</evidence>
<name>A0A3D9Z1W5_9HYPH</name>
<proteinExistence type="predicted"/>
<organism evidence="1 2">
    <name type="scientific">Methylovirgula ligni</name>
    <dbReference type="NCBI Taxonomy" id="569860"/>
    <lineage>
        <taxon>Bacteria</taxon>
        <taxon>Pseudomonadati</taxon>
        <taxon>Pseudomonadota</taxon>
        <taxon>Alphaproteobacteria</taxon>
        <taxon>Hyphomicrobiales</taxon>
        <taxon>Beijerinckiaceae</taxon>
        <taxon>Methylovirgula</taxon>
    </lineage>
</organism>
<dbReference type="AlphaFoldDB" id="A0A3D9Z1W5"/>
<gene>
    <name evidence="1" type="ORF">DES32_0033</name>
</gene>
<accession>A0A3D9Z1W5</accession>